<keyword evidence="3" id="KW-1185">Reference proteome</keyword>
<feature type="domain" description="Endonuclease/exonuclease/phosphatase" evidence="1">
    <location>
        <begin position="8"/>
        <end position="190"/>
    </location>
</feature>
<reference evidence="4" key="1">
    <citation type="submission" date="2016-06" db="UniProtKB">
        <authorList>
            <consortium name="WormBaseParasite"/>
        </authorList>
    </citation>
    <scope>IDENTIFICATION</scope>
</reference>
<reference evidence="2 3" key="2">
    <citation type="submission" date="2018-11" db="EMBL/GenBank/DDBJ databases">
        <authorList>
            <consortium name="Pathogen Informatics"/>
        </authorList>
    </citation>
    <scope>NUCLEOTIDE SEQUENCE [LARGE SCALE GENOMIC DNA]</scope>
    <source>
        <strain evidence="2 3">NST_G2</strain>
    </source>
</reference>
<dbReference type="PANTHER" id="PTHR23227">
    <property type="entry name" value="BUCENTAUR RELATED"/>
    <property type="match status" value="1"/>
</dbReference>
<evidence type="ECO:0000313" key="4">
    <source>
        <dbReference type="WBParaSite" id="SSLN_0000280301-mRNA-1"/>
    </source>
</evidence>
<sequence length="195" mass="22093">MTASSFYHYKVDVCCLSEVQILDSGSLEIKILGANSHFNLYHSGHRDFSGRHGVVISLSKQANRVPLAWEPVNDWIVALYAPISAVEQREKETFYSQLQVLVERIRRRNLLIVAGDWNGRTGCGESTNSHVIGRFGLGSRCENGERPLNFAAQNQLFVTNTYFQHRNTHLLTWYFNDGHTASQIDYILVGSLYPS</sequence>
<dbReference type="InterPro" id="IPR005135">
    <property type="entry name" value="Endo/exonuclease/phosphatase"/>
</dbReference>
<dbReference type="AlphaFoldDB" id="A0A183SER8"/>
<dbReference type="InterPro" id="IPR036691">
    <property type="entry name" value="Endo/exonu/phosph_ase_sf"/>
</dbReference>
<name>A0A183SER8_SCHSO</name>
<evidence type="ECO:0000313" key="3">
    <source>
        <dbReference type="Proteomes" id="UP000275846"/>
    </source>
</evidence>
<evidence type="ECO:0000313" key="2">
    <source>
        <dbReference type="EMBL" id="VDL89101.1"/>
    </source>
</evidence>
<dbReference type="Gene3D" id="3.60.10.10">
    <property type="entry name" value="Endonuclease/exonuclease/phosphatase"/>
    <property type="match status" value="1"/>
</dbReference>
<dbReference type="GO" id="GO:0003824">
    <property type="term" value="F:catalytic activity"/>
    <property type="evidence" value="ECO:0007669"/>
    <property type="project" value="InterPro"/>
</dbReference>
<accession>A0A183SER8</accession>
<dbReference type="EMBL" id="UYSU01032318">
    <property type="protein sequence ID" value="VDL89101.1"/>
    <property type="molecule type" value="Genomic_DNA"/>
</dbReference>
<dbReference type="Proteomes" id="UP000275846">
    <property type="component" value="Unassembled WGS sequence"/>
</dbReference>
<evidence type="ECO:0000259" key="1">
    <source>
        <dbReference type="Pfam" id="PF03372"/>
    </source>
</evidence>
<protein>
    <submittedName>
        <fullName evidence="4">Endo/exonuclease/phosphatase domain-containing protein</fullName>
    </submittedName>
</protein>
<dbReference type="PANTHER" id="PTHR23227:SF85">
    <property type="entry name" value="CRANIOFACIAL DEVELOPMENT PROTEIN 2"/>
    <property type="match status" value="1"/>
</dbReference>
<gene>
    <name evidence="2" type="ORF">SSLN_LOCUS2716</name>
</gene>
<dbReference type="WBParaSite" id="SSLN_0000280301-mRNA-1">
    <property type="protein sequence ID" value="SSLN_0000280301-mRNA-1"/>
    <property type="gene ID" value="SSLN_0000280301"/>
</dbReference>
<dbReference type="STRING" id="70667.A0A183SER8"/>
<proteinExistence type="predicted"/>
<dbReference type="OrthoDB" id="10030815at2759"/>
<dbReference type="InterPro" id="IPR027124">
    <property type="entry name" value="Swc5/CFDP1/2"/>
</dbReference>
<dbReference type="Pfam" id="PF03372">
    <property type="entry name" value="Exo_endo_phos"/>
    <property type="match status" value="1"/>
</dbReference>
<dbReference type="SUPFAM" id="SSF56219">
    <property type="entry name" value="DNase I-like"/>
    <property type="match status" value="1"/>
</dbReference>
<organism evidence="4">
    <name type="scientific">Schistocephalus solidus</name>
    <name type="common">Tapeworm</name>
    <dbReference type="NCBI Taxonomy" id="70667"/>
    <lineage>
        <taxon>Eukaryota</taxon>
        <taxon>Metazoa</taxon>
        <taxon>Spiralia</taxon>
        <taxon>Lophotrochozoa</taxon>
        <taxon>Platyhelminthes</taxon>
        <taxon>Cestoda</taxon>
        <taxon>Eucestoda</taxon>
        <taxon>Diphyllobothriidea</taxon>
        <taxon>Diphyllobothriidae</taxon>
        <taxon>Schistocephalus</taxon>
    </lineage>
</organism>